<organism evidence="1 2">
    <name type="scientific">Phenylobacterium zucineum (strain HLK1)</name>
    <dbReference type="NCBI Taxonomy" id="450851"/>
    <lineage>
        <taxon>Bacteria</taxon>
        <taxon>Pseudomonadati</taxon>
        <taxon>Pseudomonadota</taxon>
        <taxon>Alphaproteobacteria</taxon>
        <taxon>Caulobacterales</taxon>
        <taxon>Caulobacteraceae</taxon>
        <taxon>Phenylobacterium</taxon>
    </lineage>
</organism>
<dbReference type="Proteomes" id="UP000001868">
    <property type="component" value="Chromosome"/>
</dbReference>
<dbReference type="EMBL" id="CP000747">
    <property type="protein sequence ID" value="ACG77284.1"/>
    <property type="molecule type" value="Genomic_DNA"/>
</dbReference>
<keyword evidence="2" id="KW-1185">Reference proteome</keyword>
<accession>B4RGR8</accession>
<dbReference type="RefSeq" id="WP_012521432.1">
    <property type="nucleotide sequence ID" value="NC_011144.1"/>
</dbReference>
<gene>
    <name evidence="1" type="ordered locus">PHZ_c0870</name>
</gene>
<reference evidence="1 2" key="1">
    <citation type="journal article" date="2008" name="BMC Genomics">
        <title>Complete genome of Phenylobacterium zucineum - a novel facultative intracellular bacterium isolated from human erythroleukemia cell line K562.</title>
        <authorList>
            <person name="Luo Y."/>
            <person name="Xu X."/>
            <person name="Ding Z."/>
            <person name="Liu Z."/>
            <person name="Zhang B."/>
            <person name="Yan Z."/>
            <person name="Sun J."/>
            <person name="Hu S."/>
            <person name="Hu X."/>
        </authorList>
    </citation>
    <scope>NUCLEOTIDE SEQUENCE [LARGE SCALE GENOMIC DNA]</scope>
    <source>
        <strain evidence="1 2">HLK1</strain>
    </source>
</reference>
<dbReference type="OrthoDB" id="9814981at2"/>
<dbReference type="InterPro" id="IPR046606">
    <property type="entry name" value="DUF6665"/>
</dbReference>
<evidence type="ECO:0000313" key="2">
    <source>
        <dbReference type="Proteomes" id="UP000001868"/>
    </source>
</evidence>
<evidence type="ECO:0000313" key="1">
    <source>
        <dbReference type="EMBL" id="ACG77284.1"/>
    </source>
</evidence>
<protein>
    <submittedName>
        <fullName evidence="1">Uncharacterized protein</fullName>
    </submittedName>
</protein>
<sequence length="110" mass="12244">MSPLRMPQRLAESPQVDTGEAVLRFELLENLDAGLRRCEWRVQAALAELREHDADGADDPDQRARLLAEAADAVWALVVQHEACDCADHEGLIRRYAIPHEVLARIGAAH</sequence>
<proteinExistence type="predicted"/>
<name>B4RGR8_PHEZH</name>
<dbReference type="STRING" id="450851.PHZ_c0870"/>
<dbReference type="AlphaFoldDB" id="B4RGR8"/>
<dbReference type="HOGENOM" id="CLU_171631_0_0_5"/>
<dbReference type="KEGG" id="pzu:PHZ_c0870"/>
<dbReference type="Pfam" id="PF20370">
    <property type="entry name" value="DUF6665"/>
    <property type="match status" value="1"/>
</dbReference>